<evidence type="ECO:0000313" key="3">
    <source>
        <dbReference type="Proteomes" id="UP001428817"/>
    </source>
</evidence>
<keyword evidence="1" id="KW-0812">Transmembrane</keyword>
<evidence type="ECO:0000256" key="1">
    <source>
        <dbReference type="SAM" id="Phobius"/>
    </source>
</evidence>
<evidence type="ECO:0000313" key="2">
    <source>
        <dbReference type="EMBL" id="GAA5158187.1"/>
    </source>
</evidence>
<reference evidence="3" key="1">
    <citation type="journal article" date="2019" name="Int. J. Syst. Evol. Microbiol.">
        <title>The Global Catalogue of Microorganisms (GCM) 10K type strain sequencing project: providing services to taxonomists for standard genome sequencing and annotation.</title>
        <authorList>
            <consortium name="The Broad Institute Genomics Platform"/>
            <consortium name="The Broad Institute Genome Sequencing Center for Infectious Disease"/>
            <person name="Wu L."/>
            <person name="Ma J."/>
        </authorList>
    </citation>
    <scope>NUCLEOTIDE SEQUENCE [LARGE SCALE GENOMIC DNA]</scope>
    <source>
        <strain evidence="3">JCM 18303</strain>
    </source>
</reference>
<protein>
    <submittedName>
        <fullName evidence="2">Uncharacterized protein</fullName>
    </submittedName>
</protein>
<sequence>MGRQALRLASVLSVAAVAGVVQMLLNYAASGQWKWAEALSSVTSTFATAFILVILLERIEANRWESSRMANFYALAEGLDLAISGWSRPNGVAPPELGTKALSAGARKMAEELRAAAQAVRTSMDTRVPSEHEYALFTVAARSVQQYDFEGGRSRRLRALERLDLNAFQRAVSRDSSPSTEALIAQFSRQVSIALSSAYHTDAVIRERIARHAPDSFPGIVATRPWILYAEPLVVLSGLFYEDFPNWRPEKVADVGYFRRAFNAAYNEMLQLIRTMELIDVIVRDGEIGRRIDQSVALAYRSAVG</sequence>
<gene>
    <name evidence="2" type="ORF">GCM10023321_37620</name>
</gene>
<accession>A0ABP9Q824</accession>
<dbReference type="EMBL" id="BAABJP010000015">
    <property type="protein sequence ID" value="GAA5158187.1"/>
    <property type="molecule type" value="Genomic_DNA"/>
</dbReference>
<name>A0ABP9Q824_9PSEU</name>
<feature type="transmembrane region" description="Helical" evidence="1">
    <location>
        <begin position="38"/>
        <end position="59"/>
    </location>
</feature>
<dbReference type="RefSeq" id="WP_185059153.1">
    <property type="nucleotide sequence ID" value="NZ_BAABJP010000015.1"/>
</dbReference>
<keyword evidence="1" id="KW-1133">Transmembrane helix</keyword>
<proteinExistence type="predicted"/>
<organism evidence="2 3">
    <name type="scientific">Pseudonocardia eucalypti</name>
    <dbReference type="NCBI Taxonomy" id="648755"/>
    <lineage>
        <taxon>Bacteria</taxon>
        <taxon>Bacillati</taxon>
        <taxon>Actinomycetota</taxon>
        <taxon>Actinomycetes</taxon>
        <taxon>Pseudonocardiales</taxon>
        <taxon>Pseudonocardiaceae</taxon>
        <taxon>Pseudonocardia</taxon>
    </lineage>
</organism>
<dbReference type="Proteomes" id="UP001428817">
    <property type="component" value="Unassembled WGS sequence"/>
</dbReference>
<comment type="caution">
    <text evidence="2">The sequence shown here is derived from an EMBL/GenBank/DDBJ whole genome shotgun (WGS) entry which is preliminary data.</text>
</comment>
<keyword evidence="3" id="KW-1185">Reference proteome</keyword>
<keyword evidence="1" id="KW-0472">Membrane</keyword>